<keyword evidence="1" id="KW-1133">Transmembrane helix</keyword>
<keyword evidence="1" id="KW-0472">Membrane</keyword>
<dbReference type="EMBL" id="CABGGW010000034">
    <property type="protein sequence ID" value="VUS76601.1"/>
    <property type="molecule type" value="Genomic_DNA"/>
</dbReference>
<protein>
    <submittedName>
        <fullName evidence="2">Uncharacterized protein</fullName>
    </submittedName>
</protein>
<dbReference type="AlphaFoldDB" id="A0A564L5Q9"/>
<proteinExistence type="predicted"/>
<reference evidence="2 3" key="1">
    <citation type="submission" date="2019-07" db="EMBL/GenBank/DDBJ databases">
        <authorList>
            <person name="Brisse S."/>
            <person name="Rodrigues C."/>
            <person name="Thorpe H."/>
        </authorList>
    </citation>
    <scope>NUCLEOTIDE SEQUENCE [LARGE SCALE GENOMIC DNA]</scope>
    <source>
        <strain evidence="2">SB6422</strain>
    </source>
</reference>
<accession>A0A564L5Q9</accession>
<evidence type="ECO:0000313" key="3">
    <source>
        <dbReference type="Proteomes" id="UP000317374"/>
    </source>
</evidence>
<sequence>MKKRKWFAYLRDTSIPQHKFRLVKWLAFIATLLFLAQVALETLLLSE</sequence>
<organism evidence="2 3">
    <name type="scientific">Klebsiella huaxiensis</name>
    <dbReference type="NCBI Taxonomy" id="2153354"/>
    <lineage>
        <taxon>Bacteria</taxon>
        <taxon>Pseudomonadati</taxon>
        <taxon>Pseudomonadota</taxon>
        <taxon>Gammaproteobacteria</taxon>
        <taxon>Enterobacterales</taxon>
        <taxon>Enterobacteriaceae</taxon>
        <taxon>Klebsiella/Raoultella group</taxon>
        <taxon>Klebsiella</taxon>
    </lineage>
</organism>
<evidence type="ECO:0000313" key="2">
    <source>
        <dbReference type="EMBL" id="VUS76601.1"/>
    </source>
</evidence>
<keyword evidence="1" id="KW-0812">Transmembrane</keyword>
<dbReference type="Proteomes" id="UP000317374">
    <property type="component" value="Unassembled WGS sequence"/>
</dbReference>
<name>A0A564L5Q9_9ENTR</name>
<gene>
    <name evidence="2" type="ORF">SB6422_02079</name>
</gene>
<feature type="transmembrane region" description="Helical" evidence="1">
    <location>
        <begin position="21"/>
        <end position="40"/>
    </location>
</feature>
<evidence type="ECO:0000256" key="1">
    <source>
        <dbReference type="SAM" id="Phobius"/>
    </source>
</evidence>